<dbReference type="AlphaFoldDB" id="A0A7L8AG77"/>
<reference evidence="1 2" key="1">
    <citation type="journal article" date="2016" name="Int. J. Syst. Evol. Microbiol.">
        <title>Polaribacter haliotis sp. nov., isolated from the gut of abalone Haliotis discus hannai.</title>
        <authorList>
            <person name="Kim Y.O."/>
            <person name="Park I.S."/>
            <person name="Park S."/>
            <person name="Nam B.H."/>
            <person name="Park J.M."/>
            <person name="Kim D.G."/>
            <person name="Yoon J.H."/>
        </authorList>
    </citation>
    <scope>NUCLEOTIDE SEQUENCE [LARGE SCALE GENOMIC DNA]</scope>
    <source>
        <strain evidence="1 2">KCTC 52418</strain>
    </source>
</reference>
<dbReference type="RefSeq" id="WP_088355064.1">
    <property type="nucleotide sequence ID" value="NZ_CP061813.1"/>
</dbReference>
<evidence type="ECO:0000313" key="1">
    <source>
        <dbReference type="EMBL" id="QOD61016.1"/>
    </source>
</evidence>
<evidence type="ECO:0000313" key="2">
    <source>
        <dbReference type="Proteomes" id="UP000516764"/>
    </source>
</evidence>
<gene>
    <name evidence="1" type="ORF">H9I45_00840</name>
</gene>
<sequence length="120" mass="14433">MTTIEYHLQSFKELKEKVKEDDTNFDDTEFHYLIEEIEQEISDVSERVFDHPKYNLIPTTEVPESITLDALEKLVIEIKRFIKKTQPFDKEEILDYMFPNRHDDDFDEDSMNYDSVFGKD</sequence>
<organism evidence="1 2">
    <name type="scientific">Polaribacter haliotis</name>
    <dbReference type="NCBI Taxonomy" id="1888915"/>
    <lineage>
        <taxon>Bacteria</taxon>
        <taxon>Pseudomonadati</taxon>
        <taxon>Bacteroidota</taxon>
        <taxon>Flavobacteriia</taxon>
        <taxon>Flavobacteriales</taxon>
        <taxon>Flavobacteriaceae</taxon>
    </lineage>
</organism>
<dbReference type="OrthoDB" id="1452939at2"/>
<keyword evidence="2" id="KW-1185">Reference proteome</keyword>
<proteinExistence type="predicted"/>
<protein>
    <submittedName>
        <fullName evidence="1">Uncharacterized protein</fullName>
    </submittedName>
</protein>
<name>A0A7L8AG77_9FLAO</name>
<dbReference type="KEGG" id="phal:H9I45_00840"/>
<accession>A0A7L8AG77</accession>
<dbReference type="Proteomes" id="UP000516764">
    <property type="component" value="Chromosome"/>
</dbReference>
<dbReference type="EMBL" id="CP061813">
    <property type="protein sequence ID" value="QOD61016.1"/>
    <property type="molecule type" value="Genomic_DNA"/>
</dbReference>